<dbReference type="Proteomes" id="UP001163603">
    <property type="component" value="Chromosome 11"/>
</dbReference>
<evidence type="ECO:0000313" key="2">
    <source>
        <dbReference type="Proteomes" id="UP001163603"/>
    </source>
</evidence>
<accession>A0ACC0XPF8</accession>
<protein>
    <submittedName>
        <fullName evidence="1">Uncharacterized protein</fullName>
    </submittedName>
</protein>
<keyword evidence="2" id="KW-1185">Reference proteome</keyword>
<dbReference type="EMBL" id="CM047746">
    <property type="protein sequence ID" value="KAJ0020286.1"/>
    <property type="molecule type" value="Genomic_DNA"/>
</dbReference>
<name>A0ACC0XPF8_9ROSI</name>
<sequence>MKNATMGDSFWKLNNPFDLYLPLIAIQLSLMISITHILMFILRPLHQPRFVAKVTAAGIILGPTLIQTVNVSDKIFTFEDNYVVENFANLGLTYYMFLVGLEMDVSALRHIGKKSLSISVVGNLVPLVAGGGLYFVPIRGVAGGVGESLPMGAMFWAISLSNSSFPDLARILSNVKLLHTDLGRLALTSAFVSAWIFLVITINFYDLHKFYMAAIPTTIILLACWFLLRPDACGAHSMIGGFMLGLIIPHGDTAVDIMERIQGFVNQVMLPTFFLLNGRRSNLISLALSTRWINLLLVTIGASSSNIISTLLICLFQGVPSREALALGGLLNTKGVLSLIVLNEGRSMKAIDNVVFVVMVCITLLMASTSKGQCKEMIQTKNFEFSHAFIQHETSPASSIYFNFLMPPGDPPYASSPCTWCSLLVLEVLLPCLLFKIHKRLVLLLETAKTTITSPLLRAESDQIINAFENFERANEAAVTMHPLTVVSPYSTMHEDIFQIAEDRHVAFILAPYHKLPTADGRLRNDNVSIHQLNQNLLNSAPCSIGILVDRGVGPSIQGNSTEFDKSKFRIAMFFIGRPGDHEALSYATRMAEKSGVTLTVVRFLQAKEENTENDQSSEDITESTDKVSEIDDNFINKFRFKTMCEEHLSYQEKTVNSGDELMECVSSNYNKNDLYIVGCRDGVKSKITRELSNLSTSPEVGAIGETLVTTRATERASVLVVQQSAIGQLRTGSRRQKAQYGKKIWASPVLNPDYEAYARTYNL</sequence>
<gene>
    <name evidence="1" type="ORF">Pint_32105</name>
</gene>
<proteinExistence type="predicted"/>
<reference evidence="2" key="1">
    <citation type="journal article" date="2023" name="G3 (Bethesda)">
        <title>Genome assembly and association tests identify interacting loci associated with vigor, precocity, and sex in interspecific pistachio rootstocks.</title>
        <authorList>
            <person name="Palmer W."/>
            <person name="Jacygrad E."/>
            <person name="Sagayaradj S."/>
            <person name="Cavanaugh K."/>
            <person name="Han R."/>
            <person name="Bertier L."/>
            <person name="Beede B."/>
            <person name="Kafkas S."/>
            <person name="Golino D."/>
            <person name="Preece J."/>
            <person name="Michelmore R."/>
        </authorList>
    </citation>
    <scope>NUCLEOTIDE SEQUENCE [LARGE SCALE GENOMIC DNA]</scope>
</reference>
<organism evidence="1 2">
    <name type="scientific">Pistacia integerrima</name>
    <dbReference type="NCBI Taxonomy" id="434235"/>
    <lineage>
        <taxon>Eukaryota</taxon>
        <taxon>Viridiplantae</taxon>
        <taxon>Streptophyta</taxon>
        <taxon>Embryophyta</taxon>
        <taxon>Tracheophyta</taxon>
        <taxon>Spermatophyta</taxon>
        <taxon>Magnoliopsida</taxon>
        <taxon>eudicotyledons</taxon>
        <taxon>Gunneridae</taxon>
        <taxon>Pentapetalae</taxon>
        <taxon>rosids</taxon>
        <taxon>malvids</taxon>
        <taxon>Sapindales</taxon>
        <taxon>Anacardiaceae</taxon>
        <taxon>Pistacia</taxon>
    </lineage>
</organism>
<evidence type="ECO:0000313" key="1">
    <source>
        <dbReference type="EMBL" id="KAJ0020286.1"/>
    </source>
</evidence>
<comment type="caution">
    <text evidence="1">The sequence shown here is derived from an EMBL/GenBank/DDBJ whole genome shotgun (WGS) entry which is preliminary data.</text>
</comment>